<dbReference type="Gene3D" id="3.40.1520.20">
    <property type="match status" value="1"/>
</dbReference>
<evidence type="ECO:0000256" key="2">
    <source>
        <dbReference type="ARBA" id="ARBA00023136"/>
    </source>
</evidence>
<accession>A0ABX0I0M9</accession>
<dbReference type="InterPro" id="IPR006665">
    <property type="entry name" value="OmpA-like"/>
</dbReference>
<dbReference type="InterPro" id="IPR006664">
    <property type="entry name" value="OMP_bac"/>
</dbReference>
<evidence type="ECO:0000256" key="3">
    <source>
        <dbReference type="ARBA" id="ARBA00023237"/>
    </source>
</evidence>
<dbReference type="EMBL" id="JAAOCD010000007">
    <property type="protein sequence ID" value="NHK99687.1"/>
    <property type="molecule type" value="Genomic_DNA"/>
</dbReference>
<evidence type="ECO:0000259" key="5">
    <source>
        <dbReference type="PROSITE" id="PS51123"/>
    </source>
</evidence>
<organism evidence="6 7">
    <name type="scientific">Rubrivivax benzoatilyticus</name>
    <dbReference type="NCBI Taxonomy" id="316997"/>
    <lineage>
        <taxon>Bacteria</taxon>
        <taxon>Pseudomonadati</taxon>
        <taxon>Pseudomonadota</taxon>
        <taxon>Betaproteobacteria</taxon>
        <taxon>Burkholderiales</taxon>
        <taxon>Sphaerotilaceae</taxon>
        <taxon>Rubrivivax</taxon>
    </lineage>
</organism>
<keyword evidence="3" id="KW-0998">Cell outer membrane</keyword>
<evidence type="ECO:0000313" key="7">
    <source>
        <dbReference type="Proteomes" id="UP000802098"/>
    </source>
</evidence>
<dbReference type="PRINTS" id="PR01021">
    <property type="entry name" value="OMPADOMAIN"/>
</dbReference>
<comment type="subcellular location">
    <subcellularLocation>
        <location evidence="1">Cell outer membrane</location>
    </subcellularLocation>
</comment>
<dbReference type="Pfam" id="PF04972">
    <property type="entry name" value="BON"/>
    <property type="match status" value="1"/>
</dbReference>
<dbReference type="CDD" id="cd07185">
    <property type="entry name" value="OmpA_C-like"/>
    <property type="match status" value="1"/>
</dbReference>
<feature type="domain" description="OmpA-like" evidence="5">
    <location>
        <begin position="124"/>
        <end position="239"/>
    </location>
</feature>
<dbReference type="PROSITE" id="PS51123">
    <property type="entry name" value="OMPA_2"/>
    <property type="match status" value="1"/>
</dbReference>
<dbReference type="PRINTS" id="PR01023">
    <property type="entry name" value="NAFLGMOTY"/>
</dbReference>
<keyword evidence="7" id="KW-1185">Reference proteome</keyword>
<gene>
    <name evidence="6" type="ORF">G7087_14970</name>
</gene>
<dbReference type="SUPFAM" id="SSF103088">
    <property type="entry name" value="OmpA-like"/>
    <property type="match status" value="1"/>
</dbReference>
<dbReference type="Pfam" id="PF00691">
    <property type="entry name" value="OmpA"/>
    <property type="match status" value="1"/>
</dbReference>
<dbReference type="InterPro" id="IPR036737">
    <property type="entry name" value="OmpA-like_sf"/>
</dbReference>
<reference evidence="6 7" key="1">
    <citation type="submission" date="2020-03" db="EMBL/GenBank/DDBJ databases">
        <title>Rubrivivax benzoatilyticus JA2 (sequenced after 10 years sub-culturing).</title>
        <authorList>
            <person name="Gupta D."/>
            <person name="Chintalapati S."/>
            <person name="Chintalapati V.R."/>
        </authorList>
    </citation>
    <scope>NUCLEOTIDE SEQUENCE [LARGE SCALE GENOMIC DNA]</scope>
    <source>
        <strain evidence="6 7">JA2-Mal</strain>
    </source>
</reference>
<evidence type="ECO:0000256" key="1">
    <source>
        <dbReference type="ARBA" id="ARBA00004442"/>
    </source>
</evidence>
<dbReference type="Gene3D" id="3.30.1330.60">
    <property type="entry name" value="OmpA-like domain"/>
    <property type="match status" value="1"/>
</dbReference>
<dbReference type="InterPro" id="IPR050330">
    <property type="entry name" value="Bact_OuterMem_StrucFunc"/>
</dbReference>
<dbReference type="Proteomes" id="UP000802098">
    <property type="component" value="Unassembled WGS sequence"/>
</dbReference>
<evidence type="ECO:0000313" key="6">
    <source>
        <dbReference type="EMBL" id="NHK99687.1"/>
    </source>
</evidence>
<name>A0ABX0I0M9_9BURK</name>
<sequence>MAWAAGHGHAASGRVLLDGVVPDEATKRAIAAQAREVFGADRVDDRLRLGAVAAPPGWADAARRLVVPALRQVARGELTLHGRDARIEGEVADEAARRALLRALAAPADGWPLHDALRLSAAPTGRAPPVPVPGVEFEPGSARLTDAGIERLDGLLAALNRAPARRFEVVGHTDDAGPRDLNLALSRERAEAVRAHLVARGVAAARIEVRGAGPDEPAADNGTAAGRARNRRIELRTLD</sequence>
<proteinExistence type="predicted"/>
<comment type="caution">
    <text evidence="6">The sequence shown here is derived from an EMBL/GenBank/DDBJ whole genome shotgun (WGS) entry which is preliminary data.</text>
</comment>
<dbReference type="InterPro" id="IPR007055">
    <property type="entry name" value="BON_dom"/>
</dbReference>
<keyword evidence="2 4" id="KW-0472">Membrane</keyword>
<dbReference type="PANTHER" id="PTHR30329">
    <property type="entry name" value="STATOR ELEMENT OF FLAGELLAR MOTOR COMPLEX"/>
    <property type="match status" value="1"/>
</dbReference>
<protein>
    <submittedName>
        <fullName evidence="6">OmpA family protein</fullName>
    </submittedName>
</protein>
<evidence type="ECO:0000256" key="4">
    <source>
        <dbReference type="PROSITE-ProRule" id="PRU00473"/>
    </source>
</evidence>
<dbReference type="PANTHER" id="PTHR30329:SF21">
    <property type="entry name" value="LIPOPROTEIN YIAD-RELATED"/>
    <property type="match status" value="1"/>
</dbReference>